<evidence type="ECO:0000259" key="4">
    <source>
        <dbReference type="PROSITE" id="PS50158"/>
    </source>
</evidence>
<dbReference type="InterPro" id="IPR053134">
    <property type="entry name" value="RNA-dir_DNA_polymerase"/>
</dbReference>
<dbReference type="PANTHER" id="PTHR24559:SF444">
    <property type="entry name" value="REVERSE TRANSCRIPTASE DOMAIN-CONTAINING PROTEIN"/>
    <property type="match status" value="1"/>
</dbReference>
<dbReference type="SMART" id="SM00343">
    <property type="entry name" value="ZnF_C2HC"/>
    <property type="match status" value="1"/>
</dbReference>
<evidence type="ECO:0000313" key="5">
    <source>
        <dbReference type="EMBL" id="KAJ8352140.1"/>
    </source>
</evidence>
<dbReference type="PROSITE" id="PS50158">
    <property type="entry name" value="ZF_CCHC"/>
    <property type="match status" value="1"/>
</dbReference>
<dbReference type="Proteomes" id="UP001152622">
    <property type="component" value="Chromosome 8"/>
</dbReference>
<dbReference type="Pfam" id="PF00098">
    <property type="entry name" value="zf-CCHC"/>
    <property type="match status" value="1"/>
</dbReference>
<dbReference type="SUPFAM" id="SSF56672">
    <property type="entry name" value="DNA/RNA polymerases"/>
    <property type="match status" value="1"/>
</dbReference>
<dbReference type="GO" id="GO:0008270">
    <property type="term" value="F:zinc ion binding"/>
    <property type="evidence" value="ECO:0007669"/>
    <property type="project" value="UniProtKB-KW"/>
</dbReference>
<dbReference type="EC" id="3.1.26.4" evidence="2"/>
<dbReference type="InterPro" id="IPR001878">
    <property type="entry name" value="Znf_CCHC"/>
</dbReference>
<dbReference type="CDD" id="cd01647">
    <property type="entry name" value="RT_LTR"/>
    <property type="match status" value="1"/>
</dbReference>
<evidence type="ECO:0000313" key="6">
    <source>
        <dbReference type="Proteomes" id="UP001152622"/>
    </source>
</evidence>
<organism evidence="5 6">
    <name type="scientific">Synaphobranchus kaupii</name>
    <name type="common">Kaup's arrowtooth eel</name>
    <dbReference type="NCBI Taxonomy" id="118154"/>
    <lineage>
        <taxon>Eukaryota</taxon>
        <taxon>Metazoa</taxon>
        <taxon>Chordata</taxon>
        <taxon>Craniata</taxon>
        <taxon>Vertebrata</taxon>
        <taxon>Euteleostomi</taxon>
        <taxon>Actinopterygii</taxon>
        <taxon>Neopterygii</taxon>
        <taxon>Teleostei</taxon>
        <taxon>Anguilliformes</taxon>
        <taxon>Synaphobranchidae</taxon>
        <taxon>Synaphobranchus</taxon>
    </lineage>
</organism>
<dbReference type="Gene3D" id="3.10.10.10">
    <property type="entry name" value="HIV Type 1 Reverse Transcriptase, subunit A, domain 1"/>
    <property type="match status" value="1"/>
</dbReference>
<dbReference type="GO" id="GO:0004523">
    <property type="term" value="F:RNA-DNA hybrid ribonuclease activity"/>
    <property type="evidence" value="ECO:0007669"/>
    <property type="project" value="UniProtKB-EC"/>
</dbReference>
<evidence type="ECO:0000256" key="2">
    <source>
        <dbReference type="ARBA" id="ARBA00012180"/>
    </source>
</evidence>
<protein>
    <recommendedName>
        <fullName evidence="2">ribonuclease H</fullName>
        <ecNumber evidence="2">3.1.26.4</ecNumber>
    </recommendedName>
</protein>
<dbReference type="OrthoDB" id="6761011at2759"/>
<keyword evidence="3" id="KW-0863">Zinc-finger</keyword>
<dbReference type="Gene3D" id="4.10.60.10">
    <property type="entry name" value="Zinc finger, CCHC-type"/>
    <property type="match status" value="1"/>
</dbReference>
<sequence length="238" mass="26223">MRESGVDSEKPVWVEELTELVQAVSLQAEHHSSPQPGPRVCWGCGQSGHLVRQCPKATKTQGNGSGGGLSCLGGHGIYGDPGEARHCAKLERTAAYNCAALHSHRWRFCVDFRPLNAVTKKDSYPLPRIDEAQDVVAGSSWFSSLDLRSGYWQCSLSPEARPKTTFCTSRGLWQFWTALDSLRRVLERVAAAGLTLHPEKCHFMRREVTFLGHKLRGEGISTVEDKVQIGLPPQTPSS</sequence>
<dbReference type="Pfam" id="PF00078">
    <property type="entry name" value="RVT_1"/>
    <property type="match status" value="1"/>
</dbReference>
<reference evidence="5" key="1">
    <citation type="journal article" date="2023" name="Science">
        <title>Genome structures resolve the early diversification of teleost fishes.</title>
        <authorList>
            <person name="Parey E."/>
            <person name="Louis A."/>
            <person name="Montfort J."/>
            <person name="Bouchez O."/>
            <person name="Roques C."/>
            <person name="Iampietro C."/>
            <person name="Lluch J."/>
            <person name="Castinel A."/>
            <person name="Donnadieu C."/>
            <person name="Desvignes T."/>
            <person name="Floi Bucao C."/>
            <person name="Jouanno E."/>
            <person name="Wen M."/>
            <person name="Mejri S."/>
            <person name="Dirks R."/>
            <person name="Jansen H."/>
            <person name="Henkel C."/>
            <person name="Chen W.J."/>
            <person name="Zahm M."/>
            <person name="Cabau C."/>
            <person name="Klopp C."/>
            <person name="Thompson A.W."/>
            <person name="Robinson-Rechavi M."/>
            <person name="Braasch I."/>
            <person name="Lecointre G."/>
            <person name="Bobe J."/>
            <person name="Postlethwait J.H."/>
            <person name="Berthelot C."/>
            <person name="Roest Crollius H."/>
            <person name="Guiguen Y."/>
        </authorList>
    </citation>
    <scope>NUCLEOTIDE SEQUENCE</scope>
    <source>
        <strain evidence="5">WJC10195</strain>
    </source>
</reference>
<dbReference type="SUPFAM" id="SSF57756">
    <property type="entry name" value="Retrovirus zinc finger-like domains"/>
    <property type="match status" value="1"/>
</dbReference>
<comment type="similarity">
    <text evidence="1">Belongs to the beta type-B retroviral polymerase family. HERV class-II K(HML-2) pol subfamily.</text>
</comment>
<dbReference type="InterPro" id="IPR043502">
    <property type="entry name" value="DNA/RNA_pol_sf"/>
</dbReference>
<keyword evidence="6" id="KW-1185">Reference proteome</keyword>
<dbReference type="AlphaFoldDB" id="A0A9Q1F6T7"/>
<keyword evidence="3" id="KW-0862">Zinc</keyword>
<accession>A0A9Q1F6T7</accession>
<feature type="domain" description="CCHC-type" evidence="4">
    <location>
        <begin position="41"/>
        <end position="56"/>
    </location>
</feature>
<comment type="caution">
    <text evidence="5">The sequence shown here is derived from an EMBL/GenBank/DDBJ whole genome shotgun (WGS) entry which is preliminary data.</text>
</comment>
<dbReference type="InterPro" id="IPR036875">
    <property type="entry name" value="Znf_CCHC_sf"/>
</dbReference>
<evidence type="ECO:0000256" key="1">
    <source>
        <dbReference type="ARBA" id="ARBA00010879"/>
    </source>
</evidence>
<keyword evidence="3" id="KW-0479">Metal-binding</keyword>
<dbReference type="EMBL" id="JAINUF010000008">
    <property type="protein sequence ID" value="KAJ8352140.1"/>
    <property type="molecule type" value="Genomic_DNA"/>
</dbReference>
<dbReference type="Gene3D" id="3.30.70.270">
    <property type="match status" value="2"/>
</dbReference>
<dbReference type="PANTHER" id="PTHR24559">
    <property type="entry name" value="TRANSPOSON TY3-I GAG-POL POLYPROTEIN"/>
    <property type="match status" value="1"/>
</dbReference>
<evidence type="ECO:0000256" key="3">
    <source>
        <dbReference type="PROSITE-ProRule" id="PRU00047"/>
    </source>
</evidence>
<name>A0A9Q1F6T7_SYNKA</name>
<dbReference type="InterPro" id="IPR000477">
    <property type="entry name" value="RT_dom"/>
</dbReference>
<dbReference type="GO" id="GO:0003676">
    <property type="term" value="F:nucleic acid binding"/>
    <property type="evidence" value="ECO:0007669"/>
    <property type="project" value="InterPro"/>
</dbReference>
<dbReference type="InterPro" id="IPR043128">
    <property type="entry name" value="Rev_trsase/Diguanyl_cyclase"/>
</dbReference>
<gene>
    <name evidence="5" type="ORF">SKAU_G00236160</name>
</gene>
<proteinExistence type="inferred from homology"/>